<gene>
    <name evidence="4" type="ORF">D9T17_06055</name>
</gene>
<comment type="caution">
    <text evidence="4">The sequence shown here is derived from an EMBL/GenBank/DDBJ whole genome shotgun (WGS) entry which is preliminary data.</text>
</comment>
<dbReference type="PANTHER" id="PTHR32305:SF15">
    <property type="entry name" value="PROTEIN RHSA-RELATED"/>
    <property type="match status" value="1"/>
</dbReference>
<dbReference type="InterPro" id="IPR056823">
    <property type="entry name" value="TEN-like_YD-shell"/>
</dbReference>
<dbReference type="InterPro" id="IPR018392">
    <property type="entry name" value="LysM"/>
</dbReference>
<feature type="transmembrane region" description="Helical" evidence="2">
    <location>
        <begin position="4318"/>
        <end position="4347"/>
    </location>
</feature>
<dbReference type="Gene3D" id="3.10.350.10">
    <property type="entry name" value="LysM domain"/>
    <property type="match status" value="1"/>
</dbReference>
<dbReference type="CDD" id="cd00118">
    <property type="entry name" value="LysM"/>
    <property type="match status" value="1"/>
</dbReference>
<dbReference type="InterPro" id="IPR031325">
    <property type="entry name" value="RHS_repeat"/>
</dbReference>
<reference evidence="4 5" key="1">
    <citation type="submission" date="2018-10" db="EMBL/GenBank/DDBJ databases">
        <title>The genome of Lysobacter enzymogenes OH11.</title>
        <authorList>
            <person name="Liu F."/>
            <person name="Zhao Y."/>
            <person name="Qian G."/>
            <person name="Chen Y."/>
            <person name="Xu H."/>
        </authorList>
    </citation>
    <scope>NUCLEOTIDE SEQUENCE [LARGE SCALE GENOMIC DNA]</scope>
    <source>
        <strain evidence="4 5">OH11</strain>
    </source>
</reference>
<dbReference type="PROSITE" id="PS51782">
    <property type="entry name" value="LYSM"/>
    <property type="match status" value="1"/>
</dbReference>
<dbReference type="SUPFAM" id="SSF69304">
    <property type="entry name" value="Tricorn protease N-terminal domain"/>
    <property type="match status" value="1"/>
</dbReference>
<dbReference type="InterPro" id="IPR050708">
    <property type="entry name" value="T6SS_VgrG/RHS"/>
</dbReference>
<dbReference type="Pfam" id="PF25023">
    <property type="entry name" value="TEN_YD-shell"/>
    <property type="match status" value="3"/>
</dbReference>
<dbReference type="EMBL" id="RCTY01000019">
    <property type="protein sequence ID" value="ROU07769.1"/>
    <property type="molecule type" value="Genomic_DNA"/>
</dbReference>
<accession>A0A3N2RK38</accession>
<dbReference type="InterPro" id="IPR006530">
    <property type="entry name" value="YD"/>
</dbReference>
<keyword evidence="1" id="KW-0677">Repeat</keyword>
<keyword evidence="2" id="KW-0812">Transmembrane</keyword>
<feature type="domain" description="LysM" evidence="3">
    <location>
        <begin position="4187"/>
        <end position="4234"/>
    </location>
</feature>
<keyword evidence="2" id="KW-0472">Membrane</keyword>
<proteinExistence type="predicted"/>
<sequence length="4985" mass="536712">MCREVHSRAAPWRHQWNGKAYMVAIVTGNGLGLQASSALGLGGKGQVGTAGFGKSGEQVFVNAATGNLILRDRDQWLMGRGVDAELYRAYNSQAQLIGENWRAGVSKQVGGLTGTVNTAGSVVYRTDWDGSRIAYAWDAARSLYVAGDGAGTRDTLAWDAGNQRWTWTQGGSQLIERYDASNNGRVFESADRDGNATGYVYNAAGALGEVRTANGEITYLDYDGSGRLSKIRTVTNNGGGPQTSTAVRYGYDGAGRLSTVTLDLSPDDNSVADGKVFTTTYGYDGSSGRIASIAQSDGAKVAFGYQLIDGQYRVVSIAQTSDIGVLRTTTLAYDTANRRTTITDPLGQDTILSYDAQGRLLQTSSPAVNGTRQTQVFGYDAAGQVATIRDGLGNEVKYTYDAAGNLIKQEDAVGTVVERTFGSDNQLLSETVSGPNTAAATTRYVYDAEQHLRFKISAEGRVTEWRYNAEGQQIAMLSYSEGAYAGTVYSETALASWVGANARIGERTDSEYDFRGNLGKLTQYGTLAADGSGVIDDKTIQTRYVYDAQGRLLQRYAGPIAAPEVEQFVYDGLGRTIRTTGFNDAVTITQYDDAQRRTVVSFANGLVRTSSYNHAGELIALAESGSGGTVLSQVRYHYDADGRLRMTEDALGAKTHVLYDEAGRRVAEIDAAGALTEYVYDANNQVVKTLAYANAIDAAGLAALVDGEGKPKQTASVNGQTVALTLANSGLRPAADAAADRPQWRFYDAAGRLIKTVGGDGALTEYEYDAGSRLIRMQVHGAAVKMSAFLAAPTLANAVPERVIDSRSVTTRYFYSADGLLVGVQDGANGMNSGGGLTETIYDGAGRKIKTIGYATPTAQSLRMTGTLEQLRPGPNFKDIHNYYNYDSRGLLVSQIDGEGYLTRYEYDAAGNVSRRTRGEKISPTALGLPQTIQGSFTARVGANAGGTAPAIEVWVDGIKVKDIQLSTTDTVYTFNAQVVANANHQVSLVYRGAGAELWLSAAKFAGVAFDANGLSMWDAGGTGAQAGTATVRPAGEAHVTGDGAFRWAVSATQGLAALTATPGLIERTDYRYDVEGRLLFQTEFSSSGDVDSQRSYDSLGRVTTERRGDRKSHYRYDLQGRVVAQLSGEGVKALEALGANPSQASVDAVWADRAVRYQYDAGGRRTAMIDALDRSTLYYYDSLGRLTHTVNPLGEVSEQRYNAFGDVAQTIVYAKRLTSLSLGQMHGGALTQGARDAIAALDDAQASRTTLSYAITGALARSVDALGAYTEWTYTTSGTVEKVDRWSDYARTYANWIQTVRSYDGAGRQNTETVDTVGAAPLGLIDWQIRDAFGRVTNTQTSDNKGVVRHVASVAYDRNGRATMGFDRSYSLPSYMLSYDAFGNVLTRTEYTATGIGGNTTYAYTAFNREIQVATAEGVVTKSRYNEHGQIVELIDGRGNATVYEYDLDGRLIRTTSPAGTASTVYDQAGQAIETVDARGVKTVFEYDPAGRVLTRTLDPDGLAIKTAYAYDAKGQLVRTTDPNGSVTETGYDLRGQKVSVVVDAGEGRLNLTTTFAYDALGRTVRTTAGAGTSAAQTTEHQYDKAGRLIATIADPGGLALATRYAYDAGGNVVARTDANGHVTRYVYDRADQLLLTIGADGAVERRDYDTLSGAFVGITRFAKAIDLTGLGAAVTVEQILARLQPSAGEDRTLRQAFDRDGRLRYQIDALGYVTESVYDAGGNVVRSVAYAAPVALTGVATPASVAAALAAQPGALHAADRTTRAAYDGANRMAFQIDAGGYVTRIEYDNSGNVTARLRYSAIYPATGAVDMGALQAWAQAQPREGIAETHTVYDAAGRAVWQIDAGGGVTRNTFDAAGRLRMSAKFHTAATYPWYVPSAYTAEGMAAWYAQYIGIDARYSNRIAMWFYDGAGREVFNFDAGGYFTKRSYDGAGQLSESTRYERRWGMWGADREILLSDTPATLSALLAAEGATGQLQRYRYDAAGRMSDAVDAAGNVRHYERDGLGQVVGEYAAWGTAQQTQTRRRYDASGRMIEQIAAFGTAIAATSRYVYDAFGQAIASVDPRGVELAESDSQWALERRKALGYTNETGAALRAADLSPADREALLGAYTSTKAYDANGRVVLETDAEGWVQRRAYNAFGDAVEVSDKMGNVGYFFYDALGRAVIQLDPEGYVTRTEYDFLGNPAKVYRYANRADPAWWDARDTTVPPALPEGPVAVTQMEYDLLGRVTRTVDALGGSESYVYTSYGDVFMYTNKLGYTTQYVYDLLGRKTNETLPIYTTSRLEGRSMPVQNIYQYDAFGNLTVSNESVWSHEERAIYNSYDALNRKISSYQVVPSGQGDLIAQERLNYDARGNLVERIGPNNDRTVYYYDANDRLIGQVAPNGLLSVNEYDAAGNLVRSRAFTRPVALPAGWTLPALPVNPATGQADEAREIRYAYDRVGRKIEARTIGVVHGVLETYTNDAGESERRYAIDRRDIVETWSYWADGRLSAHVDGSGNITRTDYDALGRKILQVDGEGYAVSWDYDAEGNVLKEVRYARRQPPPEPTLAAVSAQASWTPDWPSSPDDRITVYTYDMMGRRLTESRLGVAHGTVDQNTGRLTEGFGTATTSYAYDAAGNLLRRTDANGSVFGWEYDAAGRNTALTLPGFVDYTGRSVVARTEYAYNGLNQVVREVRRGTGSEQDQVNSYAYGASGRLLSKTNALNFTTRFGYDAAGNMTSMSYQRTDSAGGQRTETVQVVYDESNRETSRVTVAGDGGRSVERRTRYNLFGDVTGRGTGPSGWQEYAEYDYAGRVLKSNMDGGVTRLNIYDGAGNAAVRIESQTIDLASAGWTLERVLGASAEESAQLATTLTLYDRRNQAVDVIQAAMTTAGERLGLKTVTVQPVRPGQIQASVGGRLGAQARTPALGSADGVPTIAPTNAQNLPELKGNDVWQGWPGGTNHNPPTAMLYRLDIPDYSAAFGGEYQIRVVLEGQQTGPHSGRWEDMDKPMPVYALSGQFVGDQASRAADMQIPVYLRNVQLDERIAWMDFTVKVFITPRGSGGGRELLVGTSDNVHAQIRWRDDWAHDGQVVIDEGSLQARVSGQLPPEFSGHVIQMPIDAYRSDISPQLYVRAKGSTGPYQALSVQRDFQQGKATVDVAALADGQYEVLYVASRSDGTLMRRERYDLTVGPSQSIVRVADSLDGSFQTNGLGTFVWTTNGLDMSNLLTRRSEAPSKVVVEYRRKGSQDAWTGTAALGGLPPMATPGSVRWDTTGLSGDYEVVLKMLDAQGATIESVAGEVSVGGAPRVALDFAHDADVVRLGNLPPNASSVDLKLLNDDGSVAWSAPGLAVANGQLTWPIPAEILAAAGGGVRRYRLALTFTDNLVVPPSSYTAAGAIEVGPQRQPAATIQVDGHLYTLNLDPQQPEGQVLVLHYRPEGDVNAPFQQVTILRGADGKFRWDSLGLNKEATYEYFYDVFRTLADAQNPAGGQSLVRNSGYFWADNDRPATEASWELRNFEPSSLTIHRRQDYNAFGEIAREIDGRGNATALAYNTLGKLVRKTDPTVWITHANGFREQVSPTVDYVYDLAGSVVAYRDANGNLTTQAWNYGSAQPTLVGEWHADGGVKRFQYDVFGNQRVVVDEIGRRTSYGYDLGNRLIWIERPKDANESGSIVDSYAYDELDRRIRHTSSLLGATTTDFTIEGEVGRVVSAGGRTTAYTATWDAQANNGNGAWRRVMTDANGRSTTDLVDALGRKLSHLDLGGHAFAYEYNYAGLLSKSGGTVYEYYANGLIKRMSDSASGIKGYYEYDENGNRTFEGFTGKDGNWAFQQSKGTYDALNRLIKVEDPRYEITYEFDAQGNRIRMHSLYRDGLNGATREQEYWYRYDTMNRFVVTMGRLGADNKTRGSSAADTGVSVWEGSGGDGVTIAYDAANQRRSARYARDGHLERYDYDARGYLTDTTIDGVLRARRVNDQAGRVGDYYEYDANGALKSSTTRYWDNDSLLMQEHDNQANTGTITYRLNDGTVDFTETYGEATTIKTSYDYVWFDGAKQTQIMVQASNQSVKNWAPGFSRYVYDEQGRIKLAYDQAGNRGFAYQVDGEGRILQRDELIGGQVDANGNVSNAQQNRHHSYYFFDDKQIGNVGNDGIDRIDYAKELAQNEARAGAKNDDRHKRFTPVAGANFDENYQPINSLYPTAAPGSYIVKAGDTLQGIAAALWGDSAMWYLLADANGLAPNQPLIANTVLTVPNKVTNIHNNASTFKPYDAGSAMGNTSPTVPEPPPPPSAKKGCGGFVKVLAIVVAVIVTIYTAGAAAGVMGLTTGASTTFGAGLAVLGGTATAASGFAAAAGVAAASFAAAAVGGAVGSIASQGVMIAGGLQQGFDWKGVGMSALGAGVTAGLGTSGALKSALDSVGKVAGGFGRAVASGAVDSAITSGLASALDIGSFSWKSVAISAASSGVGYAVGQGIGRLQYGGKADWEAALKDGTAQKAIGKKFARETISGFAGGVVSASARGKLDGSVLAQVGLDAVASTIGSSIAEHAEMKQAQRLAAANDERRNPFESLEDAALDRMFGGAIVSNDGGVGGRLDPFDPLRSRRSFNTGTDKLLAGKDAGIVYAARLARLMSGQRDYLVSADSGWFGAGAGRSVWLDDGEWSDVTKALKIADPGLSQTTSDGIILVVKAGTPRKTVDSLVTDALGRTITGDDLDALGQRLGMEDGKVPSTTYLDIGDLRDAAAARFAGLIYGDTRVVDAYTKEIRATASLSDLPKGVAGWGAAEAYGRSLLVARKNTADVTFSVRRELQVRGYQPKLEFASEALGELYSEIASSLISIPFGAALKAASARGAAVAEVPLDLPDEIDPLRQAIMQRLAEAVRYRAMGWNHEQGKFSIIETMAISRTERTFNKRFLPSNIEGVDVIDPAGWGNVSLKGPFLDKNLQPLASEFQMKAVGNISKHVANNTAVNTHVIDMTGLSDQAVKALQQSLQGSKVRIIYVKGDQ</sequence>
<dbReference type="NCBIfam" id="TIGR01643">
    <property type="entry name" value="YD_repeat_2x"/>
    <property type="match status" value="16"/>
</dbReference>
<dbReference type="InterPro" id="IPR036779">
    <property type="entry name" value="LysM_dom_sf"/>
</dbReference>
<evidence type="ECO:0000259" key="3">
    <source>
        <dbReference type="PROSITE" id="PS51782"/>
    </source>
</evidence>
<dbReference type="Pfam" id="PF01476">
    <property type="entry name" value="LysM"/>
    <property type="match status" value="1"/>
</dbReference>
<evidence type="ECO:0000256" key="1">
    <source>
        <dbReference type="ARBA" id="ARBA00022737"/>
    </source>
</evidence>
<protein>
    <recommendedName>
        <fullName evidence="3">LysM domain-containing protein</fullName>
    </recommendedName>
</protein>
<evidence type="ECO:0000256" key="2">
    <source>
        <dbReference type="SAM" id="Phobius"/>
    </source>
</evidence>
<dbReference type="Gene3D" id="2.180.10.10">
    <property type="entry name" value="RHS repeat-associated core"/>
    <property type="match status" value="11"/>
</dbReference>
<evidence type="ECO:0000313" key="4">
    <source>
        <dbReference type="EMBL" id="ROU07769.1"/>
    </source>
</evidence>
<dbReference type="PANTHER" id="PTHR32305">
    <property type="match status" value="1"/>
</dbReference>
<dbReference type="Pfam" id="PF05593">
    <property type="entry name" value="RHS_repeat"/>
    <property type="match status" value="6"/>
</dbReference>
<feature type="transmembrane region" description="Helical" evidence="2">
    <location>
        <begin position="4283"/>
        <end position="4306"/>
    </location>
</feature>
<keyword evidence="2" id="KW-1133">Transmembrane helix</keyword>
<evidence type="ECO:0000313" key="5">
    <source>
        <dbReference type="Proteomes" id="UP000275910"/>
    </source>
</evidence>
<organism evidence="4 5">
    <name type="scientific">Lysobacter enzymogenes</name>
    <dbReference type="NCBI Taxonomy" id="69"/>
    <lineage>
        <taxon>Bacteria</taxon>
        <taxon>Pseudomonadati</taxon>
        <taxon>Pseudomonadota</taxon>
        <taxon>Gammaproteobacteria</taxon>
        <taxon>Lysobacterales</taxon>
        <taxon>Lysobacteraceae</taxon>
        <taxon>Lysobacter</taxon>
    </lineage>
</organism>
<name>A0A3N2RK38_LYSEN</name>
<dbReference type="Proteomes" id="UP000275910">
    <property type="component" value="Unassembled WGS sequence"/>
</dbReference>